<dbReference type="InterPro" id="IPR050556">
    <property type="entry name" value="Type_II_TA_system_RNase"/>
</dbReference>
<comment type="cofactor">
    <cofactor evidence="1 8">
        <name>Mg(2+)</name>
        <dbReference type="ChEBI" id="CHEBI:18420"/>
    </cofactor>
</comment>
<evidence type="ECO:0000259" key="9">
    <source>
        <dbReference type="Pfam" id="PF01850"/>
    </source>
</evidence>
<dbReference type="EMBL" id="QNRK01000001">
    <property type="protein sequence ID" value="RBP18086.1"/>
    <property type="molecule type" value="Genomic_DNA"/>
</dbReference>
<dbReference type="Pfam" id="PF01850">
    <property type="entry name" value="PIN"/>
    <property type="match status" value="1"/>
</dbReference>
<keyword evidence="8" id="KW-0800">Toxin</keyword>
<dbReference type="Gene3D" id="3.40.50.1010">
    <property type="entry name" value="5'-nuclease"/>
    <property type="match status" value="1"/>
</dbReference>
<dbReference type="EC" id="3.1.-.-" evidence="8"/>
<keyword evidence="4 8" id="KW-0479">Metal-binding</keyword>
<keyword evidence="6 8" id="KW-0460">Magnesium</keyword>
<gene>
    <name evidence="8" type="primary">vapC</name>
    <name evidence="10" type="ORF">DFR50_10128</name>
</gene>
<protein>
    <recommendedName>
        <fullName evidence="8">Ribonuclease VapC</fullName>
        <shortName evidence="8">RNase VapC</shortName>
        <ecNumber evidence="8">3.1.-.-</ecNumber>
    </recommendedName>
    <alternativeName>
        <fullName evidence="8">Toxin VapC</fullName>
    </alternativeName>
</protein>
<dbReference type="Proteomes" id="UP000253529">
    <property type="component" value="Unassembled WGS sequence"/>
</dbReference>
<evidence type="ECO:0000313" key="11">
    <source>
        <dbReference type="Proteomes" id="UP000253529"/>
    </source>
</evidence>
<keyword evidence="3 8" id="KW-0540">Nuclease</keyword>
<keyword evidence="11" id="KW-1185">Reference proteome</keyword>
<dbReference type="PANTHER" id="PTHR33653:SF1">
    <property type="entry name" value="RIBONUCLEASE VAPC2"/>
    <property type="match status" value="1"/>
</dbReference>
<dbReference type="SUPFAM" id="SSF88723">
    <property type="entry name" value="PIN domain-like"/>
    <property type="match status" value="1"/>
</dbReference>
<dbReference type="PANTHER" id="PTHR33653">
    <property type="entry name" value="RIBONUCLEASE VAPC2"/>
    <property type="match status" value="1"/>
</dbReference>
<evidence type="ECO:0000256" key="5">
    <source>
        <dbReference type="ARBA" id="ARBA00022801"/>
    </source>
</evidence>
<dbReference type="CDD" id="cd09871">
    <property type="entry name" value="PIN_MtVapC28-VapC30-like"/>
    <property type="match status" value="1"/>
</dbReference>
<keyword evidence="2 8" id="KW-1277">Toxin-antitoxin system</keyword>
<comment type="function">
    <text evidence="8">Toxic component of a toxin-antitoxin (TA) system. An RNase.</text>
</comment>
<dbReference type="HAMAP" id="MF_00265">
    <property type="entry name" value="VapC_Nob1"/>
    <property type="match status" value="1"/>
</dbReference>
<dbReference type="InterPro" id="IPR022907">
    <property type="entry name" value="VapC_family"/>
</dbReference>
<name>A0A366FVA6_9HYPH</name>
<dbReference type="AlphaFoldDB" id="A0A366FVA6"/>
<comment type="caution">
    <text evidence="10">The sequence shown here is derived from an EMBL/GenBank/DDBJ whole genome shotgun (WGS) entry which is preliminary data.</text>
</comment>
<evidence type="ECO:0000256" key="2">
    <source>
        <dbReference type="ARBA" id="ARBA00022649"/>
    </source>
</evidence>
<evidence type="ECO:0000313" key="10">
    <source>
        <dbReference type="EMBL" id="RBP18086.1"/>
    </source>
</evidence>
<evidence type="ECO:0000256" key="3">
    <source>
        <dbReference type="ARBA" id="ARBA00022722"/>
    </source>
</evidence>
<evidence type="ECO:0000256" key="7">
    <source>
        <dbReference type="ARBA" id="ARBA00038093"/>
    </source>
</evidence>
<evidence type="ECO:0000256" key="4">
    <source>
        <dbReference type="ARBA" id="ARBA00022723"/>
    </source>
</evidence>
<proteinExistence type="inferred from homology"/>
<keyword evidence="5 8" id="KW-0378">Hydrolase</keyword>
<organism evidence="10 11">
    <name type="scientific">Roseiarcus fermentans</name>
    <dbReference type="NCBI Taxonomy" id="1473586"/>
    <lineage>
        <taxon>Bacteria</taxon>
        <taxon>Pseudomonadati</taxon>
        <taxon>Pseudomonadota</taxon>
        <taxon>Alphaproteobacteria</taxon>
        <taxon>Hyphomicrobiales</taxon>
        <taxon>Roseiarcaceae</taxon>
        <taxon>Roseiarcus</taxon>
    </lineage>
</organism>
<dbReference type="GO" id="GO:0000287">
    <property type="term" value="F:magnesium ion binding"/>
    <property type="evidence" value="ECO:0007669"/>
    <property type="project" value="UniProtKB-UniRule"/>
</dbReference>
<dbReference type="InterPro" id="IPR002716">
    <property type="entry name" value="PIN_dom"/>
</dbReference>
<reference evidence="10 11" key="1">
    <citation type="submission" date="2018-06" db="EMBL/GenBank/DDBJ databases">
        <title>Genomic Encyclopedia of Type Strains, Phase IV (KMG-IV): sequencing the most valuable type-strain genomes for metagenomic binning, comparative biology and taxonomic classification.</title>
        <authorList>
            <person name="Goeker M."/>
        </authorList>
    </citation>
    <scope>NUCLEOTIDE SEQUENCE [LARGE SCALE GENOMIC DNA]</scope>
    <source>
        <strain evidence="10 11">DSM 24875</strain>
    </source>
</reference>
<accession>A0A366FVA6</accession>
<dbReference type="GO" id="GO:0090729">
    <property type="term" value="F:toxin activity"/>
    <property type="evidence" value="ECO:0007669"/>
    <property type="project" value="UniProtKB-KW"/>
</dbReference>
<comment type="similarity">
    <text evidence="7 8">Belongs to the PINc/VapC protein family.</text>
</comment>
<dbReference type="GO" id="GO:0004540">
    <property type="term" value="F:RNA nuclease activity"/>
    <property type="evidence" value="ECO:0007669"/>
    <property type="project" value="InterPro"/>
</dbReference>
<dbReference type="GO" id="GO:0016787">
    <property type="term" value="F:hydrolase activity"/>
    <property type="evidence" value="ECO:0007669"/>
    <property type="project" value="UniProtKB-KW"/>
</dbReference>
<feature type="domain" description="PIN" evidence="9">
    <location>
        <begin position="6"/>
        <end position="131"/>
    </location>
</feature>
<dbReference type="OrthoDB" id="32625at2"/>
<evidence type="ECO:0000256" key="8">
    <source>
        <dbReference type="HAMAP-Rule" id="MF_00265"/>
    </source>
</evidence>
<sequence>MGAVAFVDTSVVVAILAKEPDWRECSRKVAAATERLTSPVVRLETSIVLAARLLVSPRQAEGQFERFLKEADVSEVGLDAAVGIAAVACFETFGKGRHPARLNFADCLTYACARLHGATLLFKGDDFSKTDINDQRS</sequence>
<evidence type="ECO:0000256" key="6">
    <source>
        <dbReference type="ARBA" id="ARBA00022842"/>
    </source>
</evidence>
<dbReference type="RefSeq" id="WP_113887167.1">
    <property type="nucleotide sequence ID" value="NZ_QNRK01000001.1"/>
</dbReference>
<feature type="binding site" evidence="8">
    <location>
        <position position="106"/>
    </location>
    <ligand>
        <name>Mg(2+)</name>
        <dbReference type="ChEBI" id="CHEBI:18420"/>
    </ligand>
</feature>
<feature type="binding site" evidence="8">
    <location>
        <position position="8"/>
    </location>
    <ligand>
        <name>Mg(2+)</name>
        <dbReference type="ChEBI" id="CHEBI:18420"/>
    </ligand>
</feature>
<dbReference type="InterPro" id="IPR029060">
    <property type="entry name" value="PIN-like_dom_sf"/>
</dbReference>
<evidence type="ECO:0000256" key="1">
    <source>
        <dbReference type="ARBA" id="ARBA00001946"/>
    </source>
</evidence>